<sequence length="96" mass="10375">MNDPVLWLAIAGLAGVLGVPYLAPLFRRSTSVVLAGKAVGVPSRYRWTEQEVASLKWAAAHLPASITVTEFLSKMYVDDMVGETCVELLTPKESAL</sequence>
<proteinExistence type="predicted"/>
<accession>A0A6J5Q8Y5</accession>
<name>A0A6J5Q8Y5_9CAUD</name>
<gene>
    <name evidence="1" type="ORF">UFOVP1004_7</name>
</gene>
<organism evidence="1">
    <name type="scientific">uncultured Caudovirales phage</name>
    <dbReference type="NCBI Taxonomy" id="2100421"/>
    <lineage>
        <taxon>Viruses</taxon>
        <taxon>Duplodnaviria</taxon>
        <taxon>Heunggongvirae</taxon>
        <taxon>Uroviricota</taxon>
        <taxon>Caudoviricetes</taxon>
        <taxon>Peduoviridae</taxon>
        <taxon>Maltschvirus</taxon>
        <taxon>Maltschvirus maltsch</taxon>
    </lineage>
</organism>
<reference evidence="1" key="1">
    <citation type="submission" date="2020-05" db="EMBL/GenBank/DDBJ databases">
        <authorList>
            <person name="Chiriac C."/>
            <person name="Salcher M."/>
            <person name="Ghai R."/>
            <person name="Kavagutti S V."/>
        </authorList>
    </citation>
    <scope>NUCLEOTIDE SEQUENCE</scope>
</reference>
<protein>
    <submittedName>
        <fullName evidence="1">Uncharacterized protein</fullName>
    </submittedName>
</protein>
<dbReference type="EMBL" id="LR796964">
    <property type="protein sequence ID" value="CAB4177815.1"/>
    <property type="molecule type" value="Genomic_DNA"/>
</dbReference>
<evidence type="ECO:0000313" key="1">
    <source>
        <dbReference type="EMBL" id="CAB4177815.1"/>
    </source>
</evidence>